<keyword evidence="3" id="KW-1185">Reference proteome</keyword>
<feature type="compositionally biased region" description="Polar residues" evidence="1">
    <location>
        <begin position="72"/>
        <end position="87"/>
    </location>
</feature>
<comment type="caution">
    <text evidence="2">The sequence shown here is derived from an EMBL/GenBank/DDBJ whole genome shotgun (WGS) entry which is preliminary data.</text>
</comment>
<sequence length="87" mass="9445">MSWREREAEKKSKLSQGTPAGPSSSPRAVTGSGIVIVHGTRNGQVQIENETEVEIVCWVKLDSRTRPGFGMGSSTEIEIQSATEIEN</sequence>
<evidence type="ECO:0000256" key="1">
    <source>
        <dbReference type="SAM" id="MobiDB-lite"/>
    </source>
</evidence>
<feature type="compositionally biased region" description="Basic and acidic residues" evidence="1">
    <location>
        <begin position="1"/>
        <end position="12"/>
    </location>
</feature>
<name>A0A4C1ZPX9_EUMVA</name>
<accession>A0A4C1ZPX9</accession>
<protein>
    <submittedName>
        <fullName evidence="2">Uncharacterized protein</fullName>
    </submittedName>
</protein>
<reference evidence="2 3" key="1">
    <citation type="journal article" date="2019" name="Commun. Biol.">
        <title>The bagworm genome reveals a unique fibroin gene that provides high tensile strength.</title>
        <authorList>
            <person name="Kono N."/>
            <person name="Nakamura H."/>
            <person name="Ohtoshi R."/>
            <person name="Tomita M."/>
            <person name="Numata K."/>
            <person name="Arakawa K."/>
        </authorList>
    </citation>
    <scope>NUCLEOTIDE SEQUENCE [LARGE SCALE GENOMIC DNA]</scope>
</reference>
<organism evidence="2 3">
    <name type="scientific">Eumeta variegata</name>
    <name type="common">Bagworm moth</name>
    <name type="synonym">Eumeta japonica</name>
    <dbReference type="NCBI Taxonomy" id="151549"/>
    <lineage>
        <taxon>Eukaryota</taxon>
        <taxon>Metazoa</taxon>
        <taxon>Ecdysozoa</taxon>
        <taxon>Arthropoda</taxon>
        <taxon>Hexapoda</taxon>
        <taxon>Insecta</taxon>
        <taxon>Pterygota</taxon>
        <taxon>Neoptera</taxon>
        <taxon>Endopterygota</taxon>
        <taxon>Lepidoptera</taxon>
        <taxon>Glossata</taxon>
        <taxon>Ditrysia</taxon>
        <taxon>Tineoidea</taxon>
        <taxon>Psychidae</taxon>
        <taxon>Oiketicinae</taxon>
        <taxon>Eumeta</taxon>
    </lineage>
</organism>
<dbReference type="EMBL" id="BGZK01002125">
    <property type="protein sequence ID" value="GBP90931.1"/>
    <property type="molecule type" value="Genomic_DNA"/>
</dbReference>
<feature type="region of interest" description="Disordered" evidence="1">
    <location>
        <begin position="67"/>
        <end position="87"/>
    </location>
</feature>
<feature type="compositionally biased region" description="Polar residues" evidence="1">
    <location>
        <begin position="14"/>
        <end position="27"/>
    </location>
</feature>
<proteinExistence type="predicted"/>
<evidence type="ECO:0000313" key="2">
    <source>
        <dbReference type="EMBL" id="GBP90931.1"/>
    </source>
</evidence>
<dbReference type="Proteomes" id="UP000299102">
    <property type="component" value="Unassembled WGS sequence"/>
</dbReference>
<dbReference type="AlphaFoldDB" id="A0A4C1ZPX9"/>
<gene>
    <name evidence="2" type="ORF">EVAR_66275_1</name>
</gene>
<feature type="region of interest" description="Disordered" evidence="1">
    <location>
        <begin position="1"/>
        <end position="32"/>
    </location>
</feature>
<evidence type="ECO:0000313" key="3">
    <source>
        <dbReference type="Proteomes" id="UP000299102"/>
    </source>
</evidence>